<feature type="signal peptide" evidence="1">
    <location>
        <begin position="1"/>
        <end position="26"/>
    </location>
</feature>
<evidence type="ECO:0000313" key="2">
    <source>
        <dbReference type="EMBL" id="SBT25589.1"/>
    </source>
</evidence>
<evidence type="ECO:0008006" key="5">
    <source>
        <dbReference type="Google" id="ProtNLM"/>
    </source>
</evidence>
<name>A0A1C3K254_9BURK</name>
<dbReference type="Pfam" id="PF11153">
    <property type="entry name" value="DUF2931"/>
    <property type="match status" value="1"/>
</dbReference>
<dbReference type="InterPro" id="IPR021326">
    <property type="entry name" value="DUF2931"/>
</dbReference>
<dbReference type="KEGG" id="odi:ODI_R0575"/>
<dbReference type="EMBL" id="LT907988">
    <property type="protein sequence ID" value="SOE46978.1"/>
    <property type="molecule type" value="Genomic_DNA"/>
</dbReference>
<sequence>MPAMHLLSLRALIACLALLGATSALAARASPAFMWLGSISAPQEYPVEVYEGALIADGYSYPFSPIWGLIHGGWGQPGGVMSLGARPQALPHTLRITWYAVKEKVFYTGEWPLDTASLNARWEAARPNPRTGKRSPYTSLLVGLGPAGKVVLWAHGSVSQVQVGSFRARATTLTQEDAREDFQFFFRDAYRHTVHAERELYAPALLARLKKEGWPDPARYDAYETRYPWQIDGSRLGRQGPIRLLYQAFNGDLDIRVPQALETAPAPRPLPRRIQAVWHDPEGREWVMDMHLAFEDIKAAMDALDGATDIRLRIETHPDGPRLYAVSARQALQVRLQHVDVVTD</sequence>
<proteinExistence type="predicted"/>
<accession>A0A1C3K254</accession>
<dbReference type="Proteomes" id="UP000078558">
    <property type="component" value="Chromosome I"/>
</dbReference>
<gene>
    <name evidence="2" type="ORF">ODI_03517</name>
    <name evidence="3" type="ORF">ODI_R0575</name>
</gene>
<feature type="chain" id="PRO_5015062600" description="DUF2931 family protein" evidence="1">
    <location>
        <begin position="27"/>
        <end position="344"/>
    </location>
</feature>
<evidence type="ECO:0000256" key="1">
    <source>
        <dbReference type="SAM" id="SignalP"/>
    </source>
</evidence>
<organism evidence="2 4">
    <name type="scientific">Orrella dioscoreae</name>
    <dbReference type="NCBI Taxonomy" id="1851544"/>
    <lineage>
        <taxon>Bacteria</taxon>
        <taxon>Pseudomonadati</taxon>
        <taxon>Pseudomonadota</taxon>
        <taxon>Betaproteobacteria</taxon>
        <taxon>Burkholderiales</taxon>
        <taxon>Alcaligenaceae</taxon>
        <taxon>Orrella</taxon>
    </lineage>
</organism>
<dbReference type="EMBL" id="FLRC01000021">
    <property type="protein sequence ID" value="SBT25589.1"/>
    <property type="molecule type" value="Genomic_DNA"/>
</dbReference>
<reference evidence="3 4" key="2">
    <citation type="submission" date="2017-08" db="EMBL/GenBank/DDBJ databases">
        <authorList>
            <person name="de Groot N.N."/>
        </authorList>
    </citation>
    <scope>NUCLEOTIDE SEQUENCE [LARGE SCALE GENOMIC DNA]</scope>
    <source>
        <strain evidence="3">Orrdi1</strain>
    </source>
</reference>
<evidence type="ECO:0000313" key="4">
    <source>
        <dbReference type="Proteomes" id="UP000078558"/>
    </source>
</evidence>
<keyword evidence="4" id="KW-1185">Reference proteome</keyword>
<protein>
    <recommendedName>
        <fullName evidence="5">DUF2931 family protein</fullName>
    </recommendedName>
</protein>
<keyword evidence="1" id="KW-0732">Signal</keyword>
<dbReference type="STRING" id="1851544.ODI_03517"/>
<dbReference type="AlphaFoldDB" id="A0A1C3K254"/>
<reference evidence="2 4" key="1">
    <citation type="submission" date="2016-06" db="EMBL/GenBank/DDBJ databases">
        <authorList>
            <person name="Kjaerup R.B."/>
            <person name="Dalgaard T.S."/>
            <person name="Juul-Madsen H.R."/>
        </authorList>
    </citation>
    <scope>NUCLEOTIDE SEQUENCE [LARGE SCALE GENOMIC DNA]</scope>
    <source>
        <strain evidence="2">Orrdi1</strain>
    </source>
</reference>
<evidence type="ECO:0000313" key="3">
    <source>
        <dbReference type="EMBL" id="SOE46978.1"/>
    </source>
</evidence>